<accession>A0A917JZ08</accession>
<organism evidence="2 3">
    <name type="scientific">Shewanella gelidii</name>
    <dbReference type="NCBI Taxonomy" id="1642821"/>
    <lineage>
        <taxon>Bacteria</taxon>
        <taxon>Pseudomonadati</taxon>
        <taxon>Pseudomonadota</taxon>
        <taxon>Gammaproteobacteria</taxon>
        <taxon>Alteromonadales</taxon>
        <taxon>Shewanellaceae</taxon>
        <taxon>Shewanella</taxon>
    </lineage>
</organism>
<feature type="transmembrane region" description="Helical" evidence="1">
    <location>
        <begin position="102"/>
        <end position="125"/>
    </location>
</feature>
<dbReference type="Proteomes" id="UP000613743">
    <property type="component" value="Unassembled WGS sequence"/>
</dbReference>
<keyword evidence="3" id="KW-1185">Reference proteome</keyword>
<gene>
    <name evidence="2" type="ORF">GCM10009332_33600</name>
</gene>
<dbReference type="AlphaFoldDB" id="A0A917JZ08"/>
<name>A0A917JZ08_9GAMM</name>
<proteinExistence type="predicted"/>
<reference evidence="2" key="2">
    <citation type="submission" date="2020-09" db="EMBL/GenBank/DDBJ databases">
        <authorList>
            <person name="Sun Q."/>
            <person name="Ohkuma M."/>
        </authorList>
    </citation>
    <scope>NUCLEOTIDE SEQUENCE</scope>
    <source>
        <strain evidence="2">JCM 30804</strain>
    </source>
</reference>
<keyword evidence="1" id="KW-0472">Membrane</keyword>
<feature type="transmembrane region" description="Helical" evidence="1">
    <location>
        <begin position="29"/>
        <end position="47"/>
    </location>
</feature>
<comment type="caution">
    <text evidence="2">The sequence shown here is derived from an EMBL/GenBank/DDBJ whole genome shotgun (WGS) entry which is preliminary data.</text>
</comment>
<evidence type="ECO:0000313" key="3">
    <source>
        <dbReference type="Proteomes" id="UP000613743"/>
    </source>
</evidence>
<evidence type="ECO:0000256" key="1">
    <source>
        <dbReference type="SAM" id="Phobius"/>
    </source>
</evidence>
<sequence length="129" mass="14649">MNLALAHMSLSNSLGWHDKETRDDKARTLLSIPFWFAAWLAVIYLTLYLGLDLFANGEAVAIFIGLLSWFPVIAFINTQTRSLQKVKAAEVTYRKLSKFKRFLLNSIVVLSIFLSIPAFIVGATWQHVF</sequence>
<protein>
    <submittedName>
        <fullName evidence="2">Uncharacterized protein</fullName>
    </submittedName>
</protein>
<dbReference type="RefSeq" id="WP_188923129.1">
    <property type="nucleotide sequence ID" value="NZ_BMPZ01000029.1"/>
</dbReference>
<keyword evidence="1" id="KW-0812">Transmembrane</keyword>
<reference evidence="2" key="1">
    <citation type="journal article" date="2014" name="Int. J. Syst. Evol. Microbiol.">
        <title>Complete genome sequence of Corynebacterium casei LMG S-19264T (=DSM 44701T), isolated from a smear-ripened cheese.</title>
        <authorList>
            <consortium name="US DOE Joint Genome Institute (JGI-PGF)"/>
            <person name="Walter F."/>
            <person name="Albersmeier A."/>
            <person name="Kalinowski J."/>
            <person name="Ruckert C."/>
        </authorList>
    </citation>
    <scope>NUCLEOTIDE SEQUENCE</scope>
    <source>
        <strain evidence="2">JCM 30804</strain>
    </source>
</reference>
<evidence type="ECO:0000313" key="2">
    <source>
        <dbReference type="EMBL" id="GGI93654.1"/>
    </source>
</evidence>
<feature type="transmembrane region" description="Helical" evidence="1">
    <location>
        <begin position="59"/>
        <end position="77"/>
    </location>
</feature>
<dbReference type="EMBL" id="BMPZ01000029">
    <property type="protein sequence ID" value="GGI93654.1"/>
    <property type="molecule type" value="Genomic_DNA"/>
</dbReference>
<keyword evidence="1" id="KW-1133">Transmembrane helix</keyword>